<proteinExistence type="predicted"/>
<evidence type="ECO:0000259" key="2">
    <source>
        <dbReference type="Pfam" id="PF13280"/>
    </source>
</evidence>
<dbReference type="PROSITE" id="PS52050">
    <property type="entry name" value="WYL"/>
    <property type="match status" value="1"/>
</dbReference>
<evidence type="ECO:0000256" key="1">
    <source>
        <dbReference type="SAM" id="MobiDB-lite"/>
    </source>
</evidence>
<feature type="region of interest" description="Disordered" evidence="1">
    <location>
        <begin position="666"/>
        <end position="687"/>
    </location>
</feature>
<dbReference type="GO" id="GO:0003677">
    <property type="term" value="F:DNA binding"/>
    <property type="evidence" value="ECO:0007669"/>
    <property type="project" value="UniProtKB-KW"/>
</dbReference>
<dbReference type="Pfam" id="PF13625">
    <property type="entry name" value="Helicase_C_3"/>
    <property type="match status" value="1"/>
</dbReference>
<evidence type="ECO:0000259" key="3">
    <source>
        <dbReference type="Pfam" id="PF13625"/>
    </source>
</evidence>
<keyword evidence="5" id="KW-1185">Reference proteome</keyword>
<reference evidence="4 5" key="1">
    <citation type="submission" date="2019-11" db="EMBL/GenBank/DDBJ databases">
        <authorList>
            <person name="Li X.-J."/>
            <person name="Feng X.-M."/>
        </authorList>
    </citation>
    <scope>NUCLEOTIDE SEQUENCE [LARGE SCALE GENOMIC DNA]</scope>
    <source>
        <strain evidence="4 5">XMNu-373</strain>
    </source>
</reference>
<evidence type="ECO:0000313" key="4">
    <source>
        <dbReference type="EMBL" id="NDL58223.1"/>
    </source>
</evidence>
<sequence length="792" mass="84473">MPRTNAGPRSLADDLRTRTDEELAALLRLRPDLVVPVPVDIAQLASRAVTRSSVVRALDRLDQLSLHVVDALVVLPDPTSAGNVQRMLGLPARTVRTVLEALRARALTWGEKHEIHLVRAVAEIIGPHPAGLGPPARQLLMALPPSRLATMTTDLGLPTKGDHATHAELVAAHLGSAETLEPLLQGLSPEAAAALRALVDGPPTGRVEDARREVDLANVRTPIDYLLATGLLIPVDGDAVVLPREVGLHLRGGVIRGNIQVAPPEPEVSSREVDMVDRAAAASAFEVVRKVETLLDTWAMDPPPVLRTGGLGVRDFRKLPALLDTDETGAALIAELAYTSALLAPADGGDEGWLPTPEYDTWQRETVAARWAVLAESWLRSSRTAGLVGTRDDRDRLIAPLGGDLDRPVASEIRRQVLDLLASLPAGAAPERDGVVETVRWQRPRRGGRLRDDVVGWTLREAETLGITGRGALASYVRPLLGGGESAATSAAVALTDHLPEPLEHVLLQADLTAVAPGPLQPELARELNLLADVESRGGASVYRFTAGSIRRALDAGRSADDLHRFLLSASRTPVPQPLTYLVDDVARRHGLLRVGAAASFIRCDDHAVLTEILAAPQASALGIRRLAPTVLASSLDGLTLLERLRQMGFAPTPEDANGSIVVAQARPRRSPPRPAPQPTLAERPAPTETVLGAAVRALRAGDRSATVRPPDAVPGRLGRSASAQMLSDLRRALDDGASIWIGYVDQHGSTSERVVDPVRLEGGWLAAFDHRSNEIRSFAVHRISGVAVVDA</sequence>
<dbReference type="Proteomes" id="UP000460435">
    <property type="component" value="Unassembled WGS sequence"/>
</dbReference>
<keyword evidence="4" id="KW-0238">DNA-binding</keyword>
<dbReference type="RefSeq" id="WP_162450898.1">
    <property type="nucleotide sequence ID" value="NZ_WLZY01000004.1"/>
</dbReference>
<dbReference type="EMBL" id="WLZY01000004">
    <property type="protein sequence ID" value="NDL58223.1"/>
    <property type="molecule type" value="Genomic_DNA"/>
</dbReference>
<name>A0A7K3M4I1_9ACTN</name>
<protein>
    <submittedName>
        <fullName evidence="4">DNA-binding protein</fullName>
    </submittedName>
</protein>
<accession>A0A7K3M4I1</accession>
<dbReference type="Pfam" id="PF13280">
    <property type="entry name" value="WYL"/>
    <property type="match status" value="1"/>
</dbReference>
<feature type="domain" description="WYL" evidence="2">
    <location>
        <begin position="726"/>
        <end position="788"/>
    </location>
</feature>
<gene>
    <name evidence="4" type="ORF">F7O44_14200</name>
</gene>
<dbReference type="InterPro" id="IPR026881">
    <property type="entry name" value="WYL_dom"/>
</dbReference>
<organism evidence="4 5">
    <name type="scientific">Phytoactinopolyspora mesophila</name>
    <dbReference type="NCBI Taxonomy" id="2650750"/>
    <lineage>
        <taxon>Bacteria</taxon>
        <taxon>Bacillati</taxon>
        <taxon>Actinomycetota</taxon>
        <taxon>Actinomycetes</taxon>
        <taxon>Jiangellales</taxon>
        <taxon>Jiangellaceae</taxon>
        <taxon>Phytoactinopolyspora</taxon>
    </lineage>
</organism>
<dbReference type="AlphaFoldDB" id="A0A7K3M4I1"/>
<dbReference type="InterPro" id="IPR032830">
    <property type="entry name" value="XPB/Ssl2_N"/>
</dbReference>
<feature type="domain" description="Helicase XPB/Ssl2 N-terminal" evidence="3">
    <location>
        <begin position="506"/>
        <end position="628"/>
    </location>
</feature>
<comment type="caution">
    <text evidence="4">The sequence shown here is derived from an EMBL/GenBank/DDBJ whole genome shotgun (WGS) entry which is preliminary data.</text>
</comment>
<evidence type="ECO:0000313" key="5">
    <source>
        <dbReference type="Proteomes" id="UP000460435"/>
    </source>
</evidence>